<comment type="caution">
    <text evidence="1">The sequence shown here is derived from an EMBL/GenBank/DDBJ whole genome shotgun (WGS) entry which is preliminary data.</text>
</comment>
<name>C0EP75_NEIFL</name>
<keyword evidence="2" id="KW-1185">Reference proteome</keyword>
<protein>
    <submittedName>
        <fullName evidence="1">Uncharacterized protein</fullName>
    </submittedName>
</protein>
<organism evidence="1 2">
    <name type="scientific">Neisseria flavescens NRL30031/H210</name>
    <dbReference type="NCBI Taxonomy" id="546264"/>
    <lineage>
        <taxon>Bacteria</taxon>
        <taxon>Pseudomonadati</taxon>
        <taxon>Pseudomonadota</taxon>
        <taxon>Betaproteobacteria</taxon>
        <taxon>Neisseriales</taxon>
        <taxon>Neisseriaceae</taxon>
        <taxon>Neisseria</taxon>
    </lineage>
</organism>
<dbReference type="RefSeq" id="WP_003681028.1">
    <property type="nucleotide sequence ID" value="NZ_ACEN01000080.1"/>
</dbReference>
<gene>
    <name evidence="1" type="ORF">NEIFLAOT_01765</name>
</gene>
<evidence type="ECO:0000313" key="2">
    <source>
        <dbReference type="Proteomes" id="UP000004457"/>
    </source>
</evidence>
<sequence length="77" mass="8779">MTNVDLIKKEGIRICRRIPRQVRSELNQAVKNGILCHLPKTKLAREIYCTPELVNKAAEMQKEESERTAQALLTAFA</sequence>
<dbReference type="Proteomes" id="UP000004457">
    <property type="component" value="Unassembled WGS sequence"/>
</dbReference>
<reference evidence="1 2" key="1">
    <citation type="submission" date="2009-01" db="EMBL/GenBank/DDBJ databases">
        <authorList>
            <person name="Fulton L."/>
            <person name="Clifton S."/>
            <person name="Chinwalla A.T."/>
            <person name="Mitreva M."/>
            <person name="Sodergren E."/>
            <person name="Weinstock G."/>
            <person name="Clifton S."/>
            <person name="Dooling D.J."/>
            <person name="Fulton B."/>
            <person name="Minx P."/>
            <person name="Pepin K.H."/>
            <person name="Johnson M."/>
            <person name="Bhonagiri V."/>
            <person name="Nash W.E."/>
            <person name="Mardis E.R."/>
            <person name="Wilson R.K."/>
        </authorList>
    </citation>
    <scope>NUCLEOTIDE SEQUENCE [LARGE SCALE GENOMIC DNA]</scope>
    <source>
        <strain evidence="1 2">NRL30031/H210</strain>
    </source>
</reference>
<dbReference type="AlphaFoldDB" id="C0EP75"/>
<evidence type="ECO:0000313" key="1">
    <source>
        <dbReference type="EMBL" id="EEG33199.1"/>
    </source>
</evidence>
<accession>C0EP75</accession>
<dbReference type="EMBL" id="ACEN01000080">
    <property type="protein sequence ID" value="EEG33199.1"/>
    <property type="molecule type" value="Genomic_DNA"/>
</dbReference>
<proteinExistence type="predicted"/>